<dbReference type="InParanoid" id="A0A0H2RJE4"/>
<evidence type="ECO:0000256" key="1">
    <source>
        <dbReference type="SAM" id="MobiDB-lite"/>
    </source>
</evidence>
<gene>
    <name evidence="3" type="ORF">SCHPADRAFT_929660</name>
</gene>
<organism evidence="3 4">
    <name type="scientific">Schizopora paradoxa</name>
    <dbReference type="NCBI Taxonomy" id="27342"/>
    <lineage>
        <taxon>Eukaryota</taxon>
        <taxon>Fungi</taxon>
        <taxon>Dikarya</taxon>
        <taxon>Basidiomycota</taxon>
        <taxon>Agaricomycotina</taxon>
        <taxon>Agaricomycetes</taxon>
        <taxon>Hymenochaetales</taxon>
        <taxon>Schizoporaceae</taxon>
        <taxon>Schizopora</taxon>
    </lineage>
</organism>
<keyword evidence="2" id="KW-0472">Membrane</keyword>
<feature type="region of interest" description="Disordered" evidence="1">
    <location>
        <begin position="95"/>
        <end position="121"/>
    </location>
</feature>
<reference evidence="3 4" key="1">
    <citation type="submission" date="2015-04" db="EMBL/GenBank/DDBJ databases">
        <title>Complete genome sequence of Schizopora paradoxa KUC8140, a cosmopolitan wood degrader in East Asia.</title>
        <authorList>
            <consortium name="DOE Joint Genome Institute"/>
            <person name="Min B."/>
            <person name="Park H."/>
            <person name="Jang Y."/>
            <person name="Kim J.-J."/>
            <person name="Kim K.H."/>
            <person name="Pangilinan J."/>
            <person name="Lipzen A."/>
            <person name="Riley R."/>
            <person name="Grigoriev I.V."/>
            <person name="Spatafora J.W."/>
            <person name="Choi I.-G."/>
        </authorList>
    </citation>
    <scope>NUCLEOTIDE SEQUENCE [LARGE SCALE GENOMIC DNA]</scope>
    <source>
        <strain evidence="3 4">KUC8140</strain>
    </source>
</reference>
<feature type="region of interest" description="Disordered" evidence="1">
    <location>
        <begin position="171"/>
        <end position="197"/>
    </location>
</feature>
<proteinExistence type="predicted"/>
<evidence type="ECO:0000313" key="3">
    <source>
        <dbReference type="EMBL" id="KLO11762.1"/>
    </source>
</evidence>
<accession>A0A0H2RJE4</accession>
<sequence>MALDASTPQPLAFSPSLAILCCYFGGTFFIISGLAIHSFEVEGETTKAKGADQETEVAEKVGSTQADEGVVTVAVQEGGVQTTLPNVTTALNTPETQPEAANHEVTTANDAPKTPPAPVKTRTFGTVIDIRDTETTASASASATASSRPVLTSNLSFSFVPSSAPWNQLSPRNSSFGSHSTPSSPLSDFHPRNPLKANLSGQATEIDSVCEGMSEHEFPQEVWSRYGPNKENQDPSFTGTLFTGHLAETGLPGLVPEEVKGDSEGEDGEERGYETSDSAEVS</sequence>
<keyword evidence="4" id="KW-1185">Reference proteome</keyword>
<evidence type="ECO:0000313" key="4">
    <source>
        <dbReference type="Proteomes" id="UP000053477"/>
    </source>
</evidence>
<keyword evidence="2" id="KW-0812">Transmembrane</keyword>
<evidence type="ECO:0000256" key="2">
    <source>
        <dbReference type="SAM" id="Phobius"/>
    </source>
</evidence>
<protein>
    <submittedName>
        <fullName evidence="3">Uncharacterized protein</fullName>
    </submittedName>
</protein>
<feature type="compositionally biased region" description="Low complexity" evidence="1">
    <location>
        <begin position="174"/>
        <end position="187"/>
    </location>
</feature>
<feature type="transmembrane region" description="Helical" evidence="2">
    <location>
        <begin position="12"/>
        <end position="36"/>
    </location>
</feature>
<dbReference type="Proteomes" id="UP000053477">
    <property type="component" value="Unassembled WGS sequence"/>
</dbReference>
<feature type="region of interest" description="Disordered" evidence="1">
    <location>
        <begin position="225"/>
        <end position="282"/>
    </location>
</feature>
<name>A0A0H2RJE4_9AGAM</name>
<keyword evidence="2" id="KW-1133">Transmembrane helix</keyword>
<dbReference type="EMBL" id="KQ085992">
    <property type="protein sequence ID" value="KLO11762.1"/>
    <property type="molecule type" value="Genomic_DNA"/>
</dbReference>
<dbReference type="AlphaFoldDB" id="A0A0H2RJE4"/>